<evidence type="ECO:0000256" key="5">
    <source>
        <dbReference type="ARBA" id="ARBA00023295"/>
    </source>
</evidence>
<dbReference type="PANTHER" id="PTHR30480">
    <property type="entry name" value="BETA-HEXOSAMINIDASE-RELATED"/>
    <property type="match status" value="1"/>
</dbReference>
<dbReference type="InterPro" id="IPR001764">
    <property type="entry name" value="Glyco_hydro_3_N"/>
</dbReference>
<proteinExistence type="inferred from homology"/>
<evidence type="ECO:0000256" key="3">
    <source>
        <dbReference type="ARBA" id="ARBA00012663"/>
    </source>
</evidence>
<feature type="domain" description="Glycoside hydrolase family 3 N-terminal" evidence="6">
    <location>
        <begin position="5"/>
        <end position="276"/>
    </location>
</feature>
<reference evidence="7" key="1">
    <citation type="submission" date="2012-03" db="EMBL/GenBank/DDBJ databases">
        <title>Functional metagenomics reveals considerable lignocellulase gene clusters in the gut microbiome of a wood-feeding higher termite.</title>
        <authorList>
            <person name="Liu N."/>
        </authorList>
    </citation>
    <scope>NUCLEOTIDE SEQUENCE</scope>
</reference>
<keyword evidence="4 7" id="KW-0378">Hydrolase</keyword>
<dbReference type="InterPro" id="IPR036962">
    <property type="entry name" value="Glyco_hydro_3_N_sf"/>
</dbReference>
<dbReference type="PANTHER" id="PTHR30480:SF13">
    <property type="entry name" value="BETA-HEXOSAMINIDASE"/>
    <property type="match status" value="1"/>
</dbReference>
<organism evidence="7">
    <name type="scientific">uncultured bacterium contig00001</name>
    <dbReference type="NCBI Taxonomy" id="1181493"/>
    <lineage>
        <taxon>Bacteria</taxon>
        <taxon>environmental samples</taxon>
    </lineage>
</organism>
<dbReference type="InterPro" id="IPR017853">
    <property type="entry name" value="GH"/>
</dbReference>
<dbReference type="Gene3D" id="3.20.20.300">
    <property type="entry name" value="Glycoside hydrolase, family 3, N-terminal domain"/>
    <property type="match status" value="1"/>
</dbReference>
<evidence type="ECO:0000256" key="1">
    <source>
        <dbReference type="ARBA" id="ARBA00001231"/>
    </source>
</evidence>
<dbReference type="InterPro" id="IPR050226">
    <property type="entry name" value="NagZ_Beta-hexosaminidase"/>
</dbReference>
<keyword evidence="5 7" id="KW-0326">Glycosidase</keyword>
<dbReference type="EMBL" id="JQ844228">
    <property type="protein sequence ID" value="AGS53275.1"/>
    <property type="molecule type" value="Genomic_DNA"/>
</dbReference>
<evidence type="ECO:0000313" key="7">
    <source>
        <dbReference type="EMBL" id="AGS53275.1"/>
    </source>
</evidence>
<protein>
    <recommendedName>
        <fullName evidence="3">beta-N-acetylhexosaminidase</fullName>
        <ecNumber evidence="3">3.2.1.52</ecNumber>
    </recommendedName>
</protein>
<dbReference type="Pfam" id="PF00933">
    <property type="entry name" value="Glyco_hydro_3"/>
    <property type="match status" value="1"/>
</dbReference>
<comment type="catalytic activity">
    <reaction evidence="1">
        <text>Hydrolysis of terminal non-reducing N-acetyl-D-hexosamine residues in N-acetyl-beta-D-hexosaminides.</text>
        <dbReference type="EC" id="3.2.1.52"/>
    </reaction>
</comment>
<dbReference type="SUPFAM" id="SSF51445">
    <property type="entry name" value="(Trans)glycosidases"/>
    <property type="match status" value="1"/>
</dbReference>
<dbReference type="AlphaFoldDB" id="A0A806KF51"/>
<name>A0A806KF51_9BACT</name>
<evidence type="ECO:0000259" key="6">
    <source>
        <dbReference type="Pfam" id="PF00933"/>
    </source>
</evidence>
<sequence>MDVSDLSGPAAGGIVIFARNLDPDPEAGPPRLFDLIQGVQQVWGTDCPVAVSIDQEGGRVSRLKKWVGETPSLRQIWLGGGQDACKLWGRLWGQGLSLLGISVNFAPASDLFDGREGTGLGDRCASADPEEVILAVGSFLDGLEGEGVRGCLKHFPGLGGTLVDSHHAMPSIDDQSVIEKNATPFIRLANPDGLIMVAHLKTPASDGYPASLHRGHVAENPWGVVGRWIPDDLEMGGCQAPGWGIRVKLALNAGHIALLVCQSIEAVQQAADAIEAIDGPDVALALEAFRSYRKTLAPIPGLFDKAAWDSWVCEVRRQSEKLL</sequence>
<dbReference type="EC" id="3.2.1.52" evidence="3"/>
<evidence type="ECO:0000256" key="2">
    <source>
        <dbReference type="ARBA" id="ARBA00005336"/>
    </source>
</evidence>
<comment type="similarity">
    <text evidence="2">Belongs to the glycosyl hydrolase 3 family.</text>
</comment>
<dbReference type="GO" id="GO:0005975">
    <property type="term" value="P:carbohydrate metabolic process"/>
    <property type="evidence" value="ECO:0007669"/>
    <property type="project" value="InterPro"/>
</dbReference>
<evidence type="ECO:0000256" key="4">
    <source>
        <dbReference type="ARBA" id="ARBA00022801"/>
    </source>
</evidence>
<dbReference type="GO" id="GO:0004563">
    <property type="term" value="F:beta-N-acetylhexosaminidase activity"/>
    <property type="evidence" value="ECO:0007669"/>
    <property type="project" value="UniProtKB-EC"/>
</dbReference>
<dbReference type="GO" id="GO:0009254">
    <property type="term" value="P:peptidoglycan turnover"/>
    <property type="evidence" value="ECO:0007669"/>
    <property type="project" value="TreeGrafter"/>
</dbReference>
<accession>A0A806KF51</accession>